<gene>
    <name evidence="3" type="ORF">ABLO99_04225</name>
    <name evidence="2" type="ORF">ABLO99_06220</name>
</gene>
<evidence type="ECO:0000256" key="1">
    <source>
        <dbReference type="SAM" id="MobiDB-lite"/>
    </source>
</evidence>
<proteinExistence type="predicted"/>
<organism evidence="3">
    <name type="scientific">Wolbachia endosymbiont of Armadillidium arcangelii</name>
    <dbReference type="NCBI Taxonomy" id="3158571"/>
    <lineage>
        <taxon>Bacteria</taxon>
        <taxon>Pseudomonadati</taxon>
        <taxon>Pseudomonadota</taxon>
        <taxon>Alphaproteobacteria</taxon>
        <taxon>Rickettsiales</taxon>
        <taxon>Anaplasmataceae</taxon>
        <taxon>Wolbachieae</taxon>
        <taxon>Wolbachia</taxon>
    </lineage>
</organism>
<sequence length="238" mass="27488">MLKSTYFYSNQKNTSRACSLPPDTCSVSDMVKVNLFTKLDDCKVNKSKLIYDKYGKDLKCKIDDKTKNELKEDIKSELEKGLKFEIGDKTENELKEKIKNEIMKDLKFEIDDETKDELEKKISEEVKANINCDILKKCSLEEQIDECDRRGCEKSRQDGEYIDIDKKYTIHIREALNKFYPNLSLEIIKKIEEGVLEAVKDLEYGDIVNSSSNSCRESYAENQGASMNSSHSVQQQVK</sequence>
<evidence type="ECO:0000313" key="2">
    <source>
        <dbReference type="EMBL" id="XBS66796.1"/>
    </source>
</evidence>
<accession>A0AAU7Q3V3</accession>
<protein>
    <submittedName>
        <fullName evidence="3">Uncharacterized protein</fullName>
    </submittedName>
</protein>
<dbReference type="AlphaFoldDB" id="A0AAU7Q3V3"/>
<name>A0AAU7Q3V3_9RICK</name>
<feature type="region of interest" description="Disordered" evidence="1">
    <location>
        <begin position="218"/>
        <end position="238"/>
    </location>
</feature>
<dbReference type="EMBL" id="CP157942">
    <property type="protein sequence ID" value="XBS66796.1"/>
    <property type="molecule type" value="Genomic_DNA"/>
</dbReference>
<evidence type="ECO:0000313" key="3">
    <source>
        <dbReference type="EMBL" id="XBS67809.1"/>
    </source>
</evidence>
<dbReference type="RefSeq" id="WP_349967255.1">
    <property type="nucleotide sequence ID" value="NZ_CP157942.1"/>
</dbReference>
<dbReference type="EMBL" id="CP157942">
    <property type="protein sequence ID" value="XBS67809.1"/>
    <property type="molecule type" value="Genomic_DNA"/>
</dbReference>
<reference evidence="3" key="1">
    <citation type="submission" date="2024-06" db="EMBL/GenBank/DDBJ databases">
        <authorList>
            <person name="Dussert Y."/>
            <person name="Peccoud J."/>
            <person name="Pigeault R."/>
        </authorList>
    </citation>
    <scope>NUCLEOTIDE SEQUENCE</scope>
    <source>
        <strain evidence="3">WArc</strain>
    </source>
</reference>